<feature type="region of interest" description="Disordered" evidence="1">
    <location>
        <begin position="134"/>
        <end position="154"/>
    </location>
</feature>
<evidence type="ECO:0000313" key="3">
    <source>
        <dbReference type="Proteomes" id="UP000298390"/>
    </source>
</evidence>
<reference evidence="2 3" key="1">
    <citation type="submission" date="2019-01" db="EMBL/GenBank/DDBJ databases">
        <title>Genome sequencing of the rare red list fungi Fomitopsis rosea.</title>
        <authorList>
            <person name="Buettner E."/>
            <person name="Kellner H."/>
        </authorList>
    </citation>
    <scope>NUCLEOTIDE SEQUENCE [LARGE SCALE GENOMIC DNA]</scope>
    <source>
        <strain evidence="2 3">DSM 105464</strain>
    </source>
</reference>
<feature type="compositionally biased region" description="Basic and acidic residues" evidence="1">
    <location>
        <begin position="237"/>
        <end position="253"/>
    </location>
</feature>
<feature type="region of interest" description="Disordered" evidence="1">
    <location>
        <begin position="169"/>
        <end position="209"/>
    </location>
</feature>
<name>A0A4Y9Y691_9APHY</name>
<proteinExistence type="predicted"/>
<evidence type="ECO:0000256" key="1">
    <source>
        <dbReference type="SAM" id="MobiDB-lite"/>
    </source>
</evidence>
<dbReference type="EMBL" id="SEKV01000452">
    <property type="protein sequence ID" value="TFY57117.1"/>
    <property type="molecule type" value="Genomic_DNA"/>
</dbReference>
<evidence type="ECO:0000313" key="2">
    <source>
        <dbReference type="EMBL" id="TFY57117.1"/>
    </source>
</evidence>
<accession>A0A4Y9Y691</accession>
<feature type="compositionally biased region" description="Low complexity" evidence="1">
    <location>
        <begin position="169"/>
        <end position="182"/>
    </location>
</feature>
<sequence>MVSRASTGRRDERNSIAATLTGAPLQSSLWCRISSSILLPVMSATFTPSSVIDMEKERDWAANLGMLDWDNTQIVFSKRSLLEFLKYAGVTVDPNFTNIQKLPRYARFGTQSGGGDVEPEATIQQESATTAAQQADNAYRPSRRVRTAPGGGHTNIFGTDTDDALAAAPPRAVQAPSAVASPETTADAVPKATPEDTAPESRPKLYASSDNFNWPLMATCRSKRNTSSGVGSLWDEPAPKEFKPTRRVREMPGGKDSISSLF</sequence>
<gene>
    <name evidence="2" type="ORF">EVJ58_g7221</name>
</gene>
<organism evidence="2 3">
    <name type="scientific">Rhodofomes roseus</name>
    <dbReference type="NCBI Taxonomy" id="34475"/>
    <lineage>
        <taxon>Eukaryota</taxon>
        <taxon>Fungi</taxon>
        <taxon>Dikarya</taxon>
        <taxon>Basidiomycota</taxon>
        <taxon>Agaricomycotina</taxon>
        <taxon>Agaricomycetes</taxon>
        <taxon>Polyporales</taxon>
        <taxon>Rhodofomes</taxon>
    </lineage>
</organism>
<dbReference type="AlphaFoldDB" id="A0A4Y9Y691"/>
<dbReference type="Proteomes" id="UP000298390">
    <property type="component" value="Unassembled WGS sequence"/>
</dbReference>
<comment type="caution">
    <text evidence="2">The sequence shown here is derived from an EMBL/GenBank/DDBJ whole genome shotgun (WGS) entry which is preliminary data.</text>
</comment>
<protein>
    <submittedName>
        <fullName evidence="2">Uncharacterized protein</fullName>
    </submittedName>
</protein>
<feature type="region of interest" description="Disordered" evidence="1">
    <location>
        <begin position="222"/>
        <end position="262"/>
    </location>
</feature>